<comment type="similarity">
    <text evidence="2">Belongs to the pterin-4-alpha-carbinolamine dehydratase family.</text>
</comment>
<dbReference type="Gene3D" id="1.10.490.110">
    <property type="entry name" value="Uncharacterized conserved protein DUF2267"/>
    <property type="match status" value="1"/>
</dbReference>
<reference evidence="6 7" key="1">
    <citation type="submission" date="2017-05" db="EMBL/GenBank/DDBJ databases">
        <authorList>
            <person name="Varghese N."/>
            <person name="Submissions S."/>
        </authorList>
    </citation>
    <scope>NUCLEOTIDE SEQUENCE [LARGE SCALE GENOMIC DNA]</scope>
    <source>
        <strain evidence="6 7">DSM 46834</strain>
    </source>
</reference>
<gene>
    <name evidence="6" type="ORF">SAMN06273567_104149</name>
</gene>
<dbReference type="EMBL" id="FXTJ01000004">
    <property type="protein sequence ID" value="SMO77949.1"/>
    <property type="molecule type" value="Genomic_DNA"/>
</dbReference>
<name>A0A521E1W5_9ACTN</name>
<dbReference type="RefSeq" id="WP_142458762.1">
    <property type="nucleotide sequence ID" value="NZ_FXTJ01000004.1"/>
</dbReference>
<dbReference type="EC" id="4.2.1.96" evidence="3"/>
<dbReference type="GO" id="GO:0006729">
    <property type="term" value="P:tetrahydrobiopterin biosynthetic process"/>
    <property type="evidence" value="ECO:0007669"/>
    <property type="project" value="InterPro"/>
</dbReference>
<dbReference type="Pfam" id="PF01329">
    <property type="entry name" value="Pterin_4a"/>
    <property type="match status" value="1"/>
</dbReference>
<evidence type="ECO:0000256" key="5">
    <source>
        <dbReference type="ARBA" id="ARBA00023239"/>
    </source>
</evidence>
<evidence type="ECO:0000256" key="3">
    <source>
        <dbReference type="ARBA" id="ARBA00013252"/>
    </source>
</evidence>
<dbReference type="SUPFAM" id="SSF55248">
    <property type="entry name" value="PCD-like"/>
    <property type="match status" value="1"/>
</dbReference>
<proteinExistence type="inferred from homology"/>
<dbReference type="GO" id="GO:0008124">
    <property type="term" value="F:4-alpha-hydroxytetrahydrobiopterin dehydratase activity"/>
    <property type="evidence" value="ECO:0007669"/>
    <property type="project" value="UniProtKB-EC"/>
</dbReference>
<dbReference type="InterPro" id="IPR001533">
    <property type="entry name" value="Pterin_deHydtase"/>
</dbReference>
<dbReference type="Pfam" id="PF10025">
    <property type="entry name" value="DUF2267"/>
    <property type="match status" value="1"/>
</dbReference>
<dbReference type="InterPro" id="IPR036428">
    <property type="entry name" value="PCD_sf"/>
</dbReference>
<protein>
    <recommendedName>
        <fullName evidence="4">Putative pterin-4-alpha-carbinolamine dehydratase</fullName>
        <ecNumber evidence="3">4.2.1.96</ecNumber>
    </recommendedName>
</protein>
<evidence type="ECO:0000313" key="7">
    <source>
        <dbReference type="Proteomes" id="UP000317484"/>
    </source>
</evidence>
<evidence type="ECO:0000256" key="2">
    <source>
        <dbReference type="ARBA" id="ARBA00006472"/>
    </source>
</evidence>
<comment type="catalytic activity">
    <reaction evidence="1">
        <text>(4aS,6R)-4a-hydroxy-L-erythro-5,6,7,8-tetrahydrobiopterin = (6R)-L-erythro-6,7-dihydrobiopterin + H2O</text>
        <dbReference type="Rhea" id="RHEA:11920"/>
        <dbReference type="ChEBI" id="CHEBI:15377"/>
        <dbReference type="ChEBI" id="CHEBI:15642"/>
        <dbReference type="ChEBI" id="CHEBI:43120"/>
        <dbReference type="EC" id="4.2.1.96"/>
    </reaction>
</comment>
<keyword evidence="5" id="KW-0456">Lyase</keyword>
<dbReference type="AlphaFoldDB" id="A0A521E1W5"/>
<keyword evidence="7" id="KW-1185">Reference proteome</keyword>
<dbReference type="InterPro" id="IPR038282">
    <property type="entry name" value="DUF2267_sf"/>
</dbReference>
<organism evidence="6 7">
    <name type="scientific">Geodermatophilus aquaeductus</name>
    <dbReference type="NCBI Taxonomy" id="1564161"/>
    <lineage>
        <taxon>Bacteria</taxon>
        <taxon>Bacillati</taxon>
        <taxon>Actinomycetota</taxon>
        <taxon>Actinomycetes</taxon>
        <taxon>Geodermatophilales</taxon>
        <taxon>Geodermatophilaceae</taxon>
        <taxon>Geodermatophilus</taxon>
    </lineage>
</organism>
<evidence type="ECO:0000256" key="4">
    <source>
        <dbReference type="ARBA" id="ARBA00021735"/>
    </source>
</evidence>
<sequence length="238" mass="25525">MIQYATFVQAAGAQAGAADTQEARRAVEAVIAAVAAALDESDRDRLAAVLPGSLRGAAEIRGQGMHPDSGAALVSAVSAGADCPAERARFYTQAVLSTLADSEPDVARVLAQQLPDGEELFAPIDEGVPPRGSGVPIGLTPRLLERREIDRALAALQGWEGDERRLRRTVVLPAERQRPLRDAVARAEQDMTHHARVERWPDAITFEVWTRSLDRVTDMDVELARRIDAAVAAVGSHG</sequence>
<evidence type="ECO:0000256" key="1">
    <source>
        <dbReference type="ARBA" id="ARBA00001554"/>
    </source>
</evidence>
<dbReference type="Proteomes" id="UP000317484">
    <property type="component" value="Unassembled WGS sequence"/>
</dbReference>
<evidence type="ECO:0000313" key="6">
    <source>
        <dbReference type="EMBL" id="SMO77949.1"/>
    </source>
</evidence>
<dbReference type="Gene3D" id="3.30.1360.20">
    <property type="entry name" value="Transcriptional coactivator/pterin dehydratase"/>
    <property type="match status" value="1"/>
</dbReference>
<accession>A0A521E1W5</accession>
<dbReference type="InterPro" id="IPR018727">
    <property type="entry name" value="DUF2267"/>
</dbReference>